<dbReference type="Gene3D" id="3.40.50.360">
    <property type="match status" value="1"/>
</dbReference>
<dbReference type="PANTHER" id="PTHR43408:SF1">
    <property type="entry name" value="FMN REDUCTASE (NADPH)"/>
    <property type="match status" value="1"/>
</dbReference>
<dbReference type="InterPro" id="IPR029039">
    <property type="entry name" value="Flavoprotein-like_sf"/>
</dbReference>
<protein>
    <submittedName>
        <fullName evidence="6">FMN reductase (NADPH)</fullName>
    </submittedName>
</protein>
<dbReference type="RefSeq" id="WP_070927104.1">
    <property type="nucleotide sequence ID" value="NZ_CANMXG010000001.1"/>
</dbReference>
<evidence type="ECO:0000313" key="7">
    <source>
        <dbReference type="Proteomes" id="UP000179588"/>
    </source>
</evidence>
<keyword evidence="3" id="KW-0288">FMN</keyword>
<dbReference type="GO" id="GO:0046306">
    <property type="term" value="P:alkanesulfonate catabolic process"/>
    <property type="evidence" value="ECO:0007669"/>
    <property type="project" value="InterPro"/>
</dbReference>
<gene>
    <name evidence="6" type="ORF">A3Q29_17080</name>
</gene>
<evidence type="ECO:0000313" key="6">
    <source>
        <dbReference type="EMBL" id="OHT24501.1"/>
    </source>
</evidence>
<dbReference type="PANTHER" id="PTHR43408">
    <property type="entry name" value="FMN REDUCTASE (NADPH)"/>
    <property type="match status" value="1"/>
</dbReference>
<keyword evidence="4" id="KW-0560">Oxidoreductase</keyword>
<dbReference type="InterPro" id="IPR051814">
    <property type="entry name" value="NAD(P)H-dep_FMN_reductase"/>
</dbReference>
<dbReference type="NCBIfam" id="TIGR03567">
    <property type="entry name" value="FMN_reduc_SsuE"/>
    <property type="match status" value="1"/>
</dbReference>
<dbReference type="InterPro" id="IPR020048">
    <property type="entry name" value="NADPH-dep_FMN_reduc_SsuE"/>
</dbReference>
<dbReference type="GO" id="GO:0008752">
    <property type="term" value="F:FMN reductase [NAD(P)H] activity"/>
    <property type="evidence" value="ECO:0007669"/>
    <property type="project" value="InterPro"/>
</dbReference>
<organism evidence="6 7">
    <name type="scientific">Providencia stuartii</name>
    <dbReference type="NCBI Taxonomy" id="588"/>
    <lineage>
        <taxon>Bacteria</taxon>
        <taxon>Pseudomonadati</taxon>
        <taxon>Pseudomonadota</taxon>
        <taxon>Gammaproteobacteria</taxon>
        <taxon>Enterobacterales</taxon>
        <taxon>Morganellaceae</taxon>
        <taxon>Providencia</taxon>
    </lineage>
</organism>
<dbReference type="EMBL" id="LVIE01000113">
    <property type="protein sequence ID" value="OHT24501.1"/>
    <property type="molecule type" value="Genomic_DNA"/>
</dbReference>
<reference evidence="6 7" key="1">
    <citation type="submission" date="2016-03" db="EMBL/GenBank/DDBJ databases">
        <title>Genome sequence of Providencia stuartii strain, isolated from the salivary glands of larval Lucilia sericata.</title>
        <authorList>
            <person name="Yuan Y."/>
            <person name="Zhang Y."/>
            <person name="Fu S."/>
            <person name="Crippen T.L."/>
            <person name="Visi D."/>
            <person name="Benbow M.E."/>
            <person name="Allen M."/>
            <person name="Tomberlin J.K."/>
            <person name="Sze S.-H."/>
            <person name="Tarone A.M."/>
        </authorList>
    </citation>
    <scope>NUCLEOTIDE SEQUENCE [LARGE SCALE GENOMIC DNA]</scope>
    <source>
        <strain evidence="6 7">Crippen</strain>
    </source>
</reference>
<comment type="similarity">
    <text evidence="1">Belongs to the SsuE family.</text>
</comment>
<dbReference type="SUPFAM" id="SSF52218">
    <property type="entry name" value="Flavoproteins"/>
    <property type="match status" value="1"/>
</dbReference>
<keyword evidence="2" id="KW-0285">Flavoprotein</keyword>
<proteinExistence type="inferred from homology"/>
<dbReference type="AlphaFoldDB" id="A0A1S1HSW4"/>
<keyword evidence="7" id="KW-1185">Reference proteome</keyword>
<evidence type="ECO:0000256" key="1">
    <source>
        <dbReference type="ARBA" id="ARBA00005990"/>
    </source>
</evidence>
<feature type="domain" description="NADPH-dependent FMN reductase-like" evidence="5">
    <location>
        <begin position="1"/>
        <end position="141"/>
    </location>
</feature>
<dbReference type="Proteomes" id="UP000179588">
    <property type="component" value="Unassembled WGS sequence"/>
</dbReference>
<comment type="caution">
    <text evidence="6">The sequence shown here is derived from an EMBL/GenBank/DDBJ whole genome shotgun (WGS) entry which is preliminary data.</text>
</comment>
<evidence type="ECO:0000256" key="2">
    <source>
        <dbReference type="ARBA" id="ARBA00022630"/>
    </source>
</evidence>
<dbReference type="Pfam" id="PF03358">
    <property type="entry name" value="FMN_red"/>
    <property type="match status" value="1"/>
</dbReference>
<dbReference type="OrthoDB" id="1643408at2"/>
<evidence type="ECO:0000256" key="4">
    <source>
        <dbReference type="ARBA" id="ARBA00023002"/>
    </source>
</evidence>
<evidence type="ECO:0000259" key="5">
    <source>
        <dbReference type="Pfam" id="PF03358"/>
    </source>
</evidence>
<evidence type="ECO:0000256" key="3">
    <source>
        <dbReference type="ARBA" id="ARBA00022643"/>
    </source>
</evidence>
<sequence>MKILIISGSPTLRSRSSALLDYAQQWLSQYDWEIYRASVSEFDANVLVKAEYQHSQIQAFIQRVKQADGIIIASPVYQSSYSGVLKSVIDLLPQGAFANKTVLPIMSGGSECHRLALDYALKPLLVTLKTEEIISGIYISDNQSHYSEINKKYIFSNEIIERINNNLHAFYQSLYKNKIQVENFTIKAKPHSIIELRG</sequence>
<name>A0A1S1HSW4_PROST</name>
<accession>A0A1S1HSW4</accession>
<dbReference type="InterPro" id="IPR005025">
    <property type="entry name" value="FMN_Rdtase-like_dom"/>
</dbReference>